<gene>
    <name evidence="1" type="ORF">DFJ69_1048</name>
</gene>
<name>A0A3D9SMK2_9ACTN</name>
<dbReference type="OrthoDB" id="4675400at2"/>
<reference evidence="1 2" key="1">
    <citation type="submission" date="2018-08" db="EMBL/GenBank/DDBJ databases">
        <title>Sequencing the genomes of 1000 actinobacteria strains.</title>
        <authorList>
            <person name="Klenk H.-P."/>
        </authorList>
    </citation>
    <scope>NUCLEOTIDE SEQUENCE [LARGE SCALE GENOMIC DNA]</scope>
    <source>
        <strain evidence="1 2">DSM 43927</strain>
    </source>
</reference>
<accession>A0A3D9SMK2</accession>
<proteinExistence type="predicted"/>
<dbReference type="EMBL" id="QTTT01000001">
    <property type="protein sequence ID" value="REE95640.1"/>
    <property type="molecule type" value="Genomic_DNA"/>
</dbReference>
<keyword evidence="2" id="KW-1185">Reference proteome</keyword>
<evidence type="ECO:0000313" key="2">
    <source>
        <dbReference type="Proteomes" id="UP000256661"/>
    </source>
</evidence>
<sequence>MTFMVEGPGWAKEGLEHASGRYPLRVEAPVLRTVELLVPGISSVTRYVRYYALYAALAAHADEHDLDAAACRRLLRRGEVVLAGVSIVHDDPDGWPGMAHGVDRVRPLFGDDLDLGRVADLDDGDRSYSPRAWGFWEQYGGPNATLGTVTVDGGALRPAEHPCPAEVRELFAPLWRAADQDLLDGPRLDELAALAMQRAEPPEVPWLRGLFTATVEGRHDPGGWAADDRRRRAAFRMFGRAVVLHGHDLEQGPEEWVRSAVAFGDQIETDPVLRDLDHVLAWRGLMLRNYSVSAWRRLWAGLVGSMGPEDGSTDRDRDELRAWLADKMPAGSLRAFLDELPDTMDGGHPTPLEREILANADPKDPLVDVRLLLVGGRRATELVGEERTTFLGTRHDILNPLWVDRLIHDFTDRPMTDLAVRLVDDMLAQARRVALAKMRPDRNGRMKVFSRVHERAGRFYKTGDEGDGDIGLRILQLADFAHQLGLVTVTSHGTAAVTPLGVDLLEVGP</sequence>
<dbReference type="AlphaFoldDB" id="A0A3D9SMK2"/>
<organism evidence="1 2">
    <name type="scientific">Thermomonospora umbrina</name>
    <dbReference type="NCBI Taxonomy" id="111806"/>
    <lineage>
        <taxon>Bacteria</taxon>
        <taxon>Bacillati</taxon>
        <taxon>Actinomycetota</taxon>
        <taxon>Actinomycetes</taxon>
        <taxon>Streptosporangiales</taxon>
        <taxon>Thermomonosporaceae</taxon>
        <taxon>Thermomonospora</taxon>
    </lineage>
</organism>
<evidence type="ECO:0000313" key="1">
    <source>
        <dbReference type="EMBL" id="REE95640.1"/>
    </source>
</evidence>
<protein>
    <submittedName>
        <fullName evidence="1">Uncharacterized protein</fullName>
    </submittedName>
</protein>
<dbReference type="RefSeq" id="WP_116021402.1">
    <property type="nucleotide sequence ID" value="NZ_QTTT01000001.1"/>
</dbReference>
<dbReference type="Proteomes" id="UP000256661">
    <property type="component" value="Unassembled WGS sequence"/>
</dbReference>
<comment type="caution">
    <text evidence="1">The sequence shown here is derived from an EMBL/GenBank/DDBJ whole genome shotgun (WGS) entry which is preliminary data.</text>
</comment>